<reference evidence="2" key="1">
    <citation type="journal article" date="2019" name="Int. J. Syst. Evol. Microbiol.">
        <title>The Global Catalogue of Microorganisms (GCM) 10K type strain sequencing project: providing services to taxonomists for standard genome sequencing and annotation.</title>
        <authorList>
            <consortium name="The Broad Institute Genomics Platform"/>
            <consortium name="The Broad Institute Genome Sequencing Center for Infectious Disease"/>
            <person name="Wu L."/>
            <person name="Ma J."/>
        </authorList>
    </citation>
    <scope>NUCLEOTIDE SEQUENCE [LARGE SCALE GENOMIC DNA]</scope>
    <source>
        <strain evidence="2">CGMCC-1.15741</strain>
    </source>
</reference>
<evidence type="ECO:0000313" key="1">
    <source>
        <dbReference type="EMBL" id="MFC6199686.1"/>
    </source>
</evidence>
<comment type="caution">
    <text evidence="1">The sequence shown here is derived from an EMBL/GenBank/DDBJ whole genome shotgun (WGS) entry which is preliminary data.</text>
</comment>
<sequence>MTDVVVRIDLDDSAAETKLIEAVDQFTLSRCSSAFPGQQDDAPDIMIKTIPDGEVVCKSVIFQDQKSADEFLYFWRRARRVA</sequence>
<protein>
    <submittedName>
        <fullName evidence="1">Uncharacterized protein</fullName>
    </submittedName>
</protein>
<gene>
    <name evidence="1" type="ORF">ACFQDM_16520</name>
</gene>
<organism evidence="1 2">
    <name type="scientific">Ponticaulis profundi</name>
    <dbReference type="NCBI Taxonomy" id="2665222"/>
    <lineage>
        <taxon>Bacteria</taxon>
        <taxon>Pseudomonadati</taxon>
        <taxon>Pseudomonadota</taxon>
        <taxon>Alphaproteobacteria</taxon>
        <taxon>Hyphomonadales</taxon>
        <taxon>Hyphomonadaceae</taxon>
        <taxon>Ponticaulis</taxon>
    </lineage>
</organism>
<name>A0ABW1SEN4_9PROT</name>
<evidence type="ECO:0000313" key="2">
    <source>
        <dbReference type="Proteomes" id="UP001596303"/>
    </source>
</evidence>
<accession>A0ABW1SEN4</accession>
<dbReference type="EMBL" id="JBHSSW010000066">
    <property type="protein sequence ID" value="MFC6199686.1"/>
    <property type="molecule type" value="Genomic_DNA"/>
</dbReference>
<keyword evidence="2" id="KW-1185">Reference proteome</keyword>
<dbReference type="Proteomes" id="UP001596303">
    <property type="component" value="Unassembled WGS sequence"/>
</dbReference>
<proteinExistence type="predicted"/>
<dbReference type="RefSeq" id="WP_377380989.1">
    <property type="nucleotide sequence ID" value="NZ_JBHSSW010000066.1"/>
</dbReference>